<dbReference type="InterPro" id="IPR015943">
    <property type="entry name" value="WD40/YVTN_repeat-like_dom_sf"/>
</dbReference>
<evidence type="ECO:0000313" key="2">
    <source>
        <dbReference type="EMBL" id="PPK86646.1"/>
    </source>
</evidence>
<dbReference type="SUPFAM" id="SSF75011">
    <property type="entry name" value="3-carboxy-cis,cis-mucoante lactonizing enzyme"/>
    <property type="match status" value="1"/>
</dbReference>
<dbReference type="PANTHER" id="PTHR47197">
    <property type="entry name" value="PROTEIN NIRF"/>
    <property type="match status" value="1"/>
</dbReference>
<accession>A0A2S6I656</accession>
<proteinExistence type="predicted"/>
<feature type="signal peptide" evidence="1">
    <location>
        <begin position="1"/>
        <end position="22"/>
    </location>
</feature>
<gene>
    <name evidence="2" type="ORF">CLV84_3581</name>
</gene>
<dbReference type="InterPro" id="IPR013783">
    <property type="entry name" value="Ig-like_fold"/>
</dbReference>
<dbReference type="PANTHER" id="PTHR47197:SF3">
    <property type="entry name" value="DIHYDRO-HEME D1 DEHYDROGENASE"/>
    <property type="match status" value="1"/>
</dbReference>
<dbReference type="InterPro" id="IPR051200">
    <property type="entry name" value="Host-pathogen_enzymatic-act"/>
</dbReference>
<keyword evidence="1" id="KW-0732">Signal</keyword>
<dbReference type="Gene3D" id="2.130.10.10">
    <property type="entry name" value="YVTN repeat-like/Quinoprotein amine dehydrogenase"/>
    <property type="match status" value="1"/>
</dbReference>
<evidence type="ECO:0000313" key="3">
    <source>
        <dbReference type="Proteomes" id="UP000237662"/>
    </source>
</evidence>
<organism evidence="2 3">
    <name type="scientific">Neolewinella xylanilytica</name>
    <dbReference type="NCBI Taxonomy" id="1514080"/>
    <lineage>
        <taxon>Bacteria</taxon>
        <taxon>Pseudomonadati</taxon>
        <taxon>Bacteroidota</taxon>
        <taxon>Saprospiria</taxon>
        <taxon>Saprospirales</taxon>
        <taxon>Lewinellaceae</taxon>
        <taxon>Neolewinella</taxon>
    </lineage>
</organism>
<dbReference type="Proteomes" id="UP000237662">
    <property type="component" value="Unassembled WGS sequence"/>
</dbReference>
<evidence type="ECO:0008006" key="4">
    <source>
        <dbReference type="Google" id="ProtNLM"/>
    </source>
</evidence>
<sequence length="589" mass="63557">MVKLLPLPLLLSLLVVSWSCQEDDPAILEVYVTNPDGVQEGVSITLDPGGLTGLTDSTGLLLFPNIPPLDYTVVASHPVLGTNSALVSVAEGVTSRASINLSGRFDQPPGVAFIFPGKDDVVELRETETLYVEARVTDDNDPPGTIAWQLSSSMDSLLGSGTDSLGLVALAVSDLKQGDHTLTLTARDSKGFSAADQVTITVLPALPTMTLHRADPVAAGIRLEWSRWKGSGFIAYNIYRGDPGENALGFLRQISHLEDTVFNDETVPFNRPVDYRVTASYDLGGGYFHEEQTASRTTTFLTDRITLEATVDRMLADPKRGKLYGISRELDRLYIMDVDRLAVTKTLPTGSKPEDLTLSPNGDTLYVAASGGTSVTVFDLEKETRSHLIYLPTGRYNASIRPLRIAALSGGRLAMIAAPSDGLYLYRPGDDTLTLVSVGHSFTNNLVADPLGEFLYVTDHGGGGQQAYRYESDPAGNLILADVSEPSSGSLRAVLSSDGRYLFFGNAMLRADKLTEILGSFGSPDYNDVRLTNGDGSKVMTPDTYYSTATLTPIGPVRAPNRVLAYDPVSGIAFHHEYYSNLITLVPFR</sequence>
<dbReference type="AlphaFoldDB" id="A0A2S6I656"/>
<evidence type="ECO:0000256" key="1">
    <source>
        <dbReference type="SAM" id="SignalP"/>
    </source>
</evidence>
<protein>
    <recommendedName>
        <fullName evidence="4">YVTN family beta-propeller protein</fullName>
    </recommendedName>
</protein>
<feature type="chain" id="PRO_5015542012" description="YVTN family beta-propeller protein" evidence="1">
    <location>
        <begin position="23"/>
        <end position="589"/>
    </location>
</feature>
<dbReference type="Gene3D" id="2.60.40.10">
    <property type="entry name" value="Immunoglobulins"/>
    <property type="match status" value="1"/>
</dbReference>
<dbReference type="EMBL" id="PTJC01000006">
    <property type="protein sequence ID" value="PPK86646.1"/>
    <property type="molecule type" value="Genomic_DNA"/>
</dbReference>
<reference evidence="2 3" key="1">
    <citation type="submission" date="2018-02" db="EMBL/GenBank/DDBJ databases">
        <title>Genomic Encyclopedia of Archaeal and Bacterial Type Strains, Phase II (KMG-II): from individual species to whole genera.</title>
        <authorList>
            <person name="Goeker M."/>
        </authorList>
    </citation>
    <scope>NUCLEOTIDE SEQUENCE [LARGE SCALE GENOMIC DNA]</scope>
    <source>
        <strain evidence="2 3">DSM 29526</strain>
    </source>
</reference>
<comment type="caution">
    <text evidence="2">The sequence shown here is derived from an EMBL/GenBank/DDBJ whole genome shotgun (WGS) entry which is preliminary data.</text>
</comment>
<keyword evidence="3" id="KW-1185">Reference proteome</keyword>
<name>A0A2S6I656_9BACT</name>